<accession>A0AAN8P6A3</accession>
<comment type="caution">
    <text evidence="1">The sequence shown here is derived from an EMBL/GenBank/DDBJ whole genome shotgun (WGS) entry which is preliminary data.</text>
</comment>
<name>A0AAN8P6A3_POLSC</name>
<organism evidence="1 2">
    <name type="scientific">Polyplax serrata</name>
    <name type="common">Common mouse louse</name>
    <dbReference type="NCBI Taxonomy" id="468196"/>
    <lineage>
        <taxon>Eukaryota</taxon>
        <taxon>Metazoa</taxon>
        <taxon>Ecdysozoa</taxon>
        <taxon>Arthropoda</taxon>
        <taxon>Hexapoda</taxon>
        <taxon>Insecta</taxon>
        <taxon>Pterygota</taxon>
        <taxon>Neoptera</taxon>
        <taxon>Paraneoptera</taxon>
        <taxon>Psocodea</taxon>
        <taxon>Troctomorpha</taxon>
        <taxon>Phthiraptera</taxon>
        <taxon>Anoplura</taxon>
        <taxon>Polyplacidae</taxon>
        <taxon>Polyplax</taxon>
    </lineage>
</organism>
<proteinExistence type="predicted"/>
<gene>
    <name evidence="1" type="ORF">RUM43_008720</name>
</gene>
<dbReference type="AlphaFoldDB" id="A0AAN8P6A3"/>
<sequence>MQINRKTLVESKGEKERCATSKLKELKAIESSIRKGVGFLDLDNLINVEEQPSLSLILQDSSCTFADLTLKCFVSTFYSLQHIII</sequence>
<protein>
    <submittedName>
        <fullName evidence="1">Uncharacterized protein</fullName>
    </submittedName>
</protein>
<reference evidence="1 2" key="1">
    <citation type="submission" date="2023-10" db="EMBL/GenBank/DDBJ databases">
        <title>Genomes of two closely related lineages of the louse Polyplax serrata with different host specificities.</title>
        <authorList>
            <person name="Martinu J."/>
            <person name="Tarabai H."/>
            <person name="Stefka J."/>
            <person name="Hypsa V."/>
        </authorList>
    </citation>
    <scope>NUCLEOTIDE SEQUENCE [LARGE SCALE GENOMIC DNA]</scope>
    <source>
        <strain evidence="1">HR10_N</strain>
    </source>
</reference>
<evidence type="ECO:0000313" key="2">
    <source>
        <dbReference type="Proteomes" id="UP001372834"/>
    </source>
</evidence>
<dbReference type="Proteomes" id="UP001372834">
    <property type="component" value="Unassembled WGS sequence"/>
</dbReference>
<evidence type="ECO:0000313" key="1">
    <source>
        <dbReference type="EMBL" id="KAK6622869.1"/>
    </source>
</evidence>
<dbReference type="EMBL" id="JAWJWE010000038">
    <property type="protein sequence ID" value="KAK6622869.1"/>
    <property type="molecule type" value="Genomic_DNA"/>
</dbReference>